<dbReference type="OrthoDB" id="6237184at2759"/>
<feature type="region of interest" description="Disordered" evidence="1">
    <location>
        <begin position="1"/>
        <end position="103"/>
    </location>
</feature>
<gene>
    <name evidence="2" type="ORF">EG68_03552</name>
</gene>
<evidence type="ECO:0000313" key="2">
    <source>
        <dbReference type="EMBL" id="KAF7259042.1"/>
    </source>
</evidence>
<accession>A0A8S9YWQ1</accession>
<dbReference type="AlphaFoldDB" id="A0A8S9YWQ1"/>
<dbReference type="EMBL" id="JTDE01001399">
    <property type="protein sequence ID" value="KAF7259042.1"/>
    <property type="molecule type" value="Genomic_DNA"/>
</dbReference>
<feature type="compositionally biased region" description="Polar residues" evidence="1">
    <location>
        <begin position="31"/>
        <end position="42"/>
    </location>
</feature>
<protein>
    <submittedName>
        <fullName evidence="2">Uncharacterized protein</fullName>
    </submittedName>
</protein>
<reference evidence="2" key="1">
    <citation type="submission" date="2019-07" db="EMBL/GenBank/DDBJ databases">
        <title>Annotation for the trematode Paragonimus miyazaki's.</title>
        <authorList>
            <person name="Choi Y.-J."/>
        </authorList>
    </citation>
    <scope>NUCLEOTIDE SEQUENCE</scope>
    <source>
        <strain evidence="2">Japan</strain>
    </source>
</reference>
<evidence type="ECO:0000256" key="1">
    <source>
        <dbReference type="SAM" id="MobiDB-lite"/>
    </source>
</evidence>
<proteinExistence type="predicted"/>
<dbReference type="Proteomes" id="UP000822476">
    <property type="component" value="Unassembled WGS sequence"/>
</dbReference>
<comment type="caution">
    <text evidence="2">The sequence shown here is derived from an EMBL/GenBank/DDBJ whole genome shotgun (WGS) entry which is preliminary data.</text>
</comment>
<organism evidence="2 3">
    <name type="scientific">Paragonimus skrjabini miyazakii</name>
    <dbReference type="NCBI Taxonomy" id="59628"/>
    <lineage>
        <taxon>Eukaryota</taxon>
        <taxon>Metazoa</taxon>
        <taxon>Spiralia</taxon>
        <taxon>Lophotrochozoa</taxon>
        <taxon>Platyhelminthes</taxon>
        <taxon>Trematoda</taxon>
        <taxon>Digenea</taxon>
        <taxon>Plagiorchiida</taxon>
        <taxon>Troglotremata</taxon>
        <taxon>Troglotrematidae</taxon>
        <taxon>Paragonimus</taxon>
    </lineage>
</organism>
<evidence type="ECO:0000313" key="3">
    <source>
        <dbReference type="Proteomes" id="UP000822476"/>
    </source>
</evidence>
<name>A0A8S9YWQ1_9TREM</name>
<keyword evidence="3" id="KW-1185">Reference proteome</keyword>
<feature type="compositionally biased region" description="Polar residues" evidence="1">
    <location>
        <begin position="88"/>
        <end position="103"/>
    </location>
</feature>
<feature type="region of interest" description="Disordered" evidence="1">
    <location>
        <begin position="141"/>
        <end position="162"/>
    </location>
</feature>
<sequence length="197" mass="22137">MSKQWQVVDERGEVVDQDDASSIASDWSMMQLESDTESTSRPRSPAPDRVSPFGTPSITPDSPHNESRRYPSLPNSLDSPIRQDPNDRSSIISTRWITGTRPSGSVPARHNICLSYSIPNRVHKTDFPDPVESRQVAARWNSATHANRRRSQRSNQNVDTQRAKCLRRGAQISSGFQRRQVRLLSGGQLPHGRKPTN</sequence>